<dbReference type="GO" id="GO:0034220">
    <property type="term" value="P:monoatomic ion transmembrane transport"/>
    <property type="evidence" value="ECO:0007669"/>
    <property type="project" value="UniProtKB-KW"/>
</dbReference>
<dbReference type="PROSITE" id="PS51201">
    <property type="entry name" value="RCK_N"/>
    <property type="match status" value="1"/>
</dbReference>
<feature type="transmembrane region" description="Helical" evidence="2">
    <location>
        <begin position="73"/>
        <end position="90"/>
    </location>
</feature>
<dbReference type="Proteomes" id="UP000257143">
    <property type="component" value="Unassembled WGS sequence"/>
</dbReference>
<dbReference type="GO" id="GO:0006813">
    <property type="term" value="P:potassium ion transport"/>
    <property type="evidence" value="ECO:0007669"/>
    <property type="project" value="InterPro"/>
</dbReference>
<evidence type="ECO:0000259" key="3">
    <source>
        <dbReference type="PROSITE" id="PS51201"/>
    </source>
</evidence>
<sequence length="332" mass="37435">MIIKQFKLIYFRTPIIVKLLITILILMCFFGILIHFVEPSQFPTIFEGIWWAFVTAATVGFGDFAPVTTSGRLIGILLILTGGGLIGFYITSIASGTIKREQDIEYGRLVYKGTGHLVFVGWNERTRQLIKVVLENNPNENIVLIDRTLRHVSFNEYPIHFIHGDATEDTILAKANIRHADRALITAELIKNERQADTYTILATVAIRGNNENIPIIAEVLSKTQIENALRAGATTIVRSNDFMSALFYHELTHSIAVTPFEDILHILSKQQFLHLPLAPELEKKQFAAISHHLLKGDHLLLGIIRDKQYRIHPSADFVLEHGDVLVTLARL</sequence>
<organism evidence="4 5">
    <name type="scientific">Oceanobacillus arenosus</name>
    <dbReference type="NCBI Taxonomy" id="1229153"/>
    <lineage>
        <taxon>Bacteria</taxon>
        <taxon>Bacillati</taxon>
        <taxon>Bacillota</taxon>
        <taxon>Bacilli</taxon>
        <taxon>Bacillales</taxon>
        <taxon>Bacillaceae</taxon>
        <taxon>Oceanobacillus</taxon>
    </lineage>
</organism>
<dbReference type="GO" id="GO:0005886">
    <property type="term" value="C:plasma membrane"/>
    <property type="evidence" value="ECO:0007669"/>
    <property type="project" value="UniProtKB-SubCell"/>
</dbReference>
<evidence type="ECO:0000313" key="4">
    <source>
        <dbReference type="EMBL" id="RDW18727.1"/>
    </source>
</evidence>
<dbReference type="InterPro" id="IPR003148">
    <property type="entry name" value="RCK_N"/>
</dbReference>
<dbReference type="AlphaFoldDB" id="A0A3D8PT25"/>
<dbReference type="SUPFAM" id="SSF81324">
    <property type="entry name" value="Voltage-gated potassium channels"/>
    <property type="match status" value="1"/>
</dbReference>
<dbReference type="Gene3D" id="3.40.50.720">
    <property type="entry name" value="NAD(P)-binding Rossmann-like Domain"/>
    <property type="match status" value="1"/>
</dbReference>
<dbReference type="InterPro" id="IPR036291">
    <property type="entry name" value="NAD(P)-bd_dom_sf"/>
</dbReference>
<feature type="transmembrane region" description="Helical" evidence="2">
    <location>
        <begin position="15"/>
        <end position="37"/>
    </location>
</feature>
<name>A0A3D8PT25_9BACI</name>
<keyword evidence="4" id="KW-0813">Transport</keyword>
<comment type="subcellular location">
    <subcellularLocation>
        <location evidence="1">Cell membrane</location>
        <topology evidence="1">Multi-pass membrane protein</topology>
    </subcellularLocation>
</comment>
<gene>
    <name evidence="4" type="ORF">CWR48_10420</name>
</gene>
<keyword evidence="4" id="KW-0407">Ion channel</keyword>
<accession>A0A3D8PT25</accession>
<dbReference type="PANTHER" id="PTHR43833">
    <property type="entry name" value="POTASSIUM CHANNEL PROTEIN 2-RELATED-RELATED"/>
    <property type="match status" value="1"/>
</dbReference>
<dbReference type="Pfam" id="PF07885">
    <property type="entry name" value="Ion_trans_2"/>
    <property type="match status" value="1"/>
</dbReference>
<reference evidence="5" key="1">
    <citation type="submission" date="2017-11" db="EMBL/GenBank/DDBJ databases">
        <authorList>
            <person name="Zhu W."/>
        </authorList>
    </citation>
    <scope>NUCLEOTIDE SEQUENCE [LARGE SCALE GENOMIC DNA]</scope>
    <source>
        <strain evidence="5">CAU 1183</strain>
    </source>
</reference>
<feature type="domain" description="RCK N-terminal" evidence="3">
    <location>
        <begin position="114"/>
        <end position="239"/>
    </location>
</feature>
<dbReference type="Gene3D" id="1.10.287.70">
    <property type="match status" value="1"/>
</dbReference>
<dbReference type="InterPro" id="IPR050721">
    <property type="entry name" value="Trk_Ktr_HKT_K-transport"/>
</dbReference>
<keyword evidence="2" id="KW-1133">Transmembrane helix</keyword>
<keyword evidence="2" id="KW-0472">Membrane</keyword>
<dbReference type="SUPFAM" id="SSF51735">
    <property type="entry name" value="NAD(P)-binding Rossmann-fold domains"/>
    <property type="match status" value="1"/>
</dbReference>
<evidence type="ECO:0000256" key="2">
    <source>
        <dbReference type="SAM" id="Phobius"/>
    </source>
</evidence>
<keyword evidence="2" id="KW-0812">Transmembrane</keyword>
<dbReference type="OrthoDB" id="9785285at2"/>
<dbReference type="Pfam" id="PF02254">
    <property type="entry name" value="TrkA_N"/>
    <property type="match status" value="1"/>
</dbReference>
<feature type="transmembrane region" description="Helical" evidence="2">
    <location>
        <begin position="49"/>
        <end position="66"/>
    </location>
</feature>
<proteinExistence type="predicted"/>
<protein>
    <submittedName>
        <fullName evidence="4">Potassium channel protein</fullName>
    </submittedName>
</protein>
<evidence type="ECO:0000313" key="5">
    <source>
        <dbReference type="Proteomes" id="UP000257143"/>
    </source>
</evidence>
<dbReference type="EMBL" id="PIOC01000016">
    <property type="protein sequence ID" value="RDW18727.1"/>
    <property type="molecule type" value="Genomic_DNA"/>
</dbReference>
<comment type="caution">
    <text evidence="4">The sequence shown here is derived from an EMBL/GenBank/DDBJ whole genome shotgun (WGS) entry which is preliminary data.</text>
</comment>
<dbReference type="RefSeq" id="WP_115773187.1">
    <property type="nucleotide sequence ID" value="NZ_PIOC01000016.1"/>
</dbReference>
<keyword evidence="5" id="KW-1185">Reference proteome</keyword>
<dbReference type="PANTHER" id="PTHR43833:SF9">
    <property type="entry name" value="POTASSIUM CHANNEL PROTEIN YUGO-RELATED"/>
    <property type="match status" value="1"/>
</dbReference>
<dbReference type="InterPro" id="IPR013099">
    <property type="entry name" value="K_chnl_dom"/>
</dbReference>
<keyword evidence="4" id="KW-0406">Ion transport</keyword>
<evidence type="ECO:0000256" key="1">
    <source>
        <dbReference type="ARBA" id="ARBA00004651"/>
    </source>
</evidence>